<evidence type="ECO:0000313" key="1">
    <source>
        <dbReference type="EMBL" id="MPC58912.1"/>
    </source>
</evidence>
<comment type="caution">
    <text evidence="1">The sequence shown here is derived from an EMBL/GenBank/DDBJ whole genome shotgun (WGS) entry which is preliminary data.</text>
</comment>
<dbReference type="AlphaFoldDB" id="A0A5B7GIZ7"/>
<accession>A0A5B7GIZ7</accession>
<keyword evidence="2" id="KW-1185">Reference proteome</keyword>
<dbReference type="OrthoDB" id="1696305at2759"/>
<gene>
    <name evidence="1" type="ORF">E2C01_052923</name>
</gene>
<dbReference type="Proteomes" id="UP000324222">
    <property type="component" value="Unassembled WGS sequence"/>
</dbReference>
<dbReference type="PANTHER" id="PTHR46406">
    <property type="entry name" value="NITRIC OXIDE-ASSOCIATED PROTEIN 1"/>
    <property type="match status" value="1"/>
</dbReference>
<name>A0A5B7GIZ7_PORTR</name>
<proteinExistence type="predicted"/>
<protein>
    <submittedName>
        <fullName evidence="1">Uncharacterized protein</fullName>
    </submittedName>
</protein>
<sequence length="114" mass="13340">MVSFSWHFFIDLNKSRKILFTFFNPTGFVPKELFEGRNSGELRSILCQRCYFLKIHKTALSVKVDPNMYEKLLEPIKQKRALVLLVVDLLDVPCSIWPNIMDIIDFLISSFPVQ</sequence>
<organism evidence="1 2">
    <name type="scientific">Portunus trituberculatus</name>
    <name type="common">Swimming crab</name>
    <name type="synonym">Neptunus trituberculatus</name>
    <dbReference type="NCBI Taxonomy" id="210409"/>
    <lineage>
        <taxon>Eukaryota</taxon>
        <taxon>Metazoa</taxon>
        <taxon>Ecdysozoa</taxon>
        <taxon>Arthropoda</taxon>
        <taxon>Crustacea</taxon>
        <taxon>Multicrustacea</taxon>
        <taxon>Malacostraca</taxon>
        <taxon>Eumalacostraca</taxon>
        <taxon>Eucarida</taxon>
        <taxon>Decapoda</taxon>
        <taxon>Pleocyemata</taxon>
        <taxon>Brachyura</taxon>
        <taxon>Eubrachyura</taxon>
        <taxon>Portunoidea</taxon>
        <taxon>Portunidae</taxon>
        <taxon>Portuninae</taxon>
        <taxon>Portunus</taxon>
    </lineage>
</organism>
<reference evidence="1 2" key="1">
    <citation type="submission" date="2019-05" db="EMBL/GenBank/DDBJ databases">
        <title>Another draft genome of Portunus trituberculatus and its Hox gene families provides insights of decapod evolution.</title>
        <authorList>
            <person name="Jeong J.-H."/>
            <person name="Song I."/>
            <person name="Kim S."/>
            <person name="Choi T."/>
            <person name="Kim D."/>
            <person name="Ryu S."/>
            <person name="Kim W."/>
        </authorList>
    </citation>
    <scope>NUCLEOTIDE SEQUENCE [LARGE SCALE GENOMIC DNA]</scope>
    <source>
        <tissue evidence="1">Muscle</tissue>
    </source>
</reference>
<dbReference type="InterPro" id="IPR052807">
    <property type="entry name" value="Mito_transl_resp_regulator"/>
</dbReference>
<dbReference type="EMBL" id="VSRR010016100">
    <property type="protein sequence ID" value="MPC58912.1"/>
    <property type="molecule type" value="Genomic_DNA"/>
</dbReference>
<evidence type="ECO:0000313" key="2">
    <source>
        <dbReference type="Proteomes" id="UP000324222"/>
    </source>
</evidence>
<dbReference type="PANTHER" id="PTHR46406:SF1">
    <property type="entry name" value="NITRIC OXIDE-ASSOCIATED PROTEIN 1"/>
    <property type="match status" value="1"/>
</dbReference>